<dbReference type="EMBL" id="GU568002">
    <property type="protein sequence ID" value="ADI22981.1"/>
    <property type="molecule type" value="Genomic_DNA"/>
</dbReference>
<dbReference type="AlphaFoldDB" id="E7C6A7"/>
<evidence type="ECO:0000313" key="2">
    <source>
        <dbReference type="EMBL" id="ADI22981.1"/>
    </source>
</evidence>
<accession>E7C6A7</accession>
<proteinExistence type="predicted"/>
<sequence>MIKLLTMLLAGLLMFSSVAEAGSCPMKMEQINKALETGAVKNVVTVKKLLAEGKAAHELGQHGKSVDLLLKAIKVGGI</sequence>
<protein>
    <submittedName>
        <fullName evidence="2">Uncharacterized protein</fullName>
    </submittedName>
</protein>
<reference evidence="2" key="1">
    <citation type="submission" date="2010-01" db="EMBL/GenBank/DDBJ databases">
        <title>Genome fragments of uncultured bacteria from the North Pacific subtropical Gyre.</title>
        <authorList>
            <person name="Pham V.D."/>
            <person name="Delong E.F."/>
        </authorList>
    </citation>
    <scope>NUCLEOTIDE SEQUENCE</scope>
</reference>
<feature type="signal peptide" evidence="1">
    <location>
        <begin position="1"/>
        <end position="21"/>
    </location>
</feature>
<keyword evidence="1" id="KW-0732">Signal</keyword>
<organism evidence="2">
    <name type="scientific">uncultured nuHF2 cluster bacterium HF0500_39O04</name>
    <dbReference type="NCBI Taxonomy" id="723590"/>
    <lineage>
        <taxon>Bacteria</taxon>
        <taxon>environmental samples</taxon>
    </lineage>
</organism>
<feature type="chain" id="PRO_5003218095" evidence="1">
    <location>
        <begin position="22"/>
        <end position="78"/>
    </location>
</feature>
<name>E7C6A7_9BACT</name>
<evidence type="ECO:0000256" key="1">
    <source>
        <dbReference type="SAM" id="SignalP"/>
    </source>
</evidence>